<organism evidence="2 3">
    <name type="scientific">Cohaesibacter gelatinilyticus</name>
    <dbReference type="NCBI Taxonomy" id="372072"/>
    <lineage>
        <taxon>Bacteria</taxon>
        <taxon>Pseudomonadati</taxon>
        <taxon>Pseudomonadota</taxon>
        <taxon>Alphaproteobacteria</taxon>
        <taxon>Hyphomicrobiales</taxon>
        <taxon>Cohaesibacteraceae</taxon>
    </lineage>
</organism>
<dbReference type="Pfam" id="PF03929">
    <property type="entry name" value="PepSY_TM"/>
    <property type="match status" value="1"/>
</dbReference>
<dbReference type="RefSeq" id="WP_097152340.1">
    <property type="nucleotide sequence ID" value="NZ_OBEL01000001.1"/>
</dbReference>
<keyword evidence="1" id="KW-0812">Transmembrane</keyword>
<accession>A0A285NFA5</accession>
<dbReference type="AlphaFoldDB" id="A0A285NFA5"/>
<dbReference type="Proteomes" id="UP000219439">
    <property type="component" value="Unassembled WGS sequence"/>
</dbReference>
<protein>
    <submittedName>
        <fullName evidence="2">Uncharacterized iron-regulated membrane protein</fullName>
    </submittedName>
</protein>
<reference evidence="2 3" key="1">
    <citation type="submission" date="2017-09" db="EMBL/GenBank/DDBJ databases">
        <authorList>
            <person name="Ehlers B."/>
            <person name="Leendertz F.H."/>
        </authorList>
    </citation>
    <scope>NUCLEOTIDE SEQUENCE [LARGE SCALE GENOMIC DNA]</scope>
    <source>
        <strain evidence="2 3">DSM 18289</strain>
    </source>
</reference>
<feature type="transmembrane region" description="Helical" evidence="1">
    <location>
        <begin position="202"/>
        <end position="221"/>
    </location>
</feature>
<dbReference type="PANTHER" id="PTHR34219:SF1">
    <property type="entry name" value="PEPSY DOMAIN-CONTAINING PROTEIN"/>
    <property type="match status" value="1"/>
</dbReference>
<proteinExistence type="predicted"/>
<keyword evidence="3" id="KW-1185">Reference proteome</keyword>
<gene>
    <name evidence="2" type="ORF">SAMN06265368_1105</name>
</gene>
<feature type="transmembrane region" description="Helical" evidence="1">
    <location>
        <begin position="374"/>
        <end position="396"/>
    </location>
</feature>
<dbReference type="OrthoDB" id="9791166at2"/>
<dbReference type="EMBL" id="OBEL01000001">
    <property type="protein sequence ID" value="SNZ07573.1"/>
    <property type="molecule type" value="Genomic_DNA"/>
</dbReference>
<feature type="transmembrane region" description="Helical" evidence="1">
    <location>
        <begin position="24"/>
        <end position="48"/>
    </location>
</feature>
<evidence type="ECO:0000313" key="3">
    <source>
        <dbReference type="Proteomes" id="UP000219439"/>
    </source>
</evidence>
<evidence type="ECO:0000313" key="2">
    <source>
        <dbReference type="EMBL" id="SNZ07573.1"/>
    </source>
</evidence>
<feature type="transmembrane region" description="Helical" evidence="1">
    <location>
        <begin position="416"/>
        <end position="449"/>
    </location>
</feature>
<dbReference type="InterPro" id="IPR005625">
    <property type="entry name" value="PepSY-ass_TM"/>
</dbReference>
<evidence type="ECO:0000256" key="1">
    <source>
        <dbReference type="SAM" id="Phobius"/>
    </source>
</evidence>
<keyword evidence="1" id="KW-1133">Transmembrane helix</keyword>
<feature type="transmembrane region" description="Helical" evidence="1">
    <location>
        <begin position="151"/>
        <end position="172"/>
    </location>
</feature>
<dbReference type="PANTHER" id="PTHR34219">
    <property type="entry name" value="IRON-REGULATED INNER MEMBRANE PROTEIN-RELATED"/>
    <property type="match status" value="1"/>
</dbReference>
<sequence length="461" mass="50594">MSEQNSSLSTTERTQRYYFAAWRWHFYAGLFVIPFLIMLTVTGLIMMVSAQQFNQMGLVGDVVITGEPLPISHQAKQALAAVPNGKLDRYVAPEAANRPAFFAIKQGKAVMNVAVDPYNGDVLNVIDKTQTLYAITNDIHGELLIGDFGDWMVEAASSMTILLIVTGLYLWLSKMGWRSFVPELAAKGRAAWKSWHGVLGTWISLFLLLFVLSGLAWAGVWGGKFVQPWSSFPVERKAKLWSSDMTHASLNHGPLDEVPWGLELTPMPISGTTEGAPGVPKPVALDSVVQWAAANGFVGQYKVTLPRGEKGVYTVSVDGRNEDSVSPEKDRTLHLDQYSGNVLADIRYGDYPLLAKTMAWGIGLHKGMAGTWNFILNLVLLSMILFTCISGIVMWWKRRPTGAGRLVAPPLPQDMPLWKGAFLVALFISMAFPLGGLTLLAVIAVDLLIVTRIPALKKAFS</sequence>
<name>A0A285NFA5_9HYPH</name>
<keyword evidence="1" id="KW-0472">Membrane</keyword>